<dbReference type="InterPro" id="IPR017907">
    <property type="entry name" value="Znf_RING_CS"/>
</dbReference>
<feature type="domain" description="B box-type" evidence="12">
    <location>
        <begin position="101"/>
        <end position="142"/>
    </location>
</feature>
<dbReference type="Gene3D" id="2.120.10.30">
    <property type="entry name" value="TolB, C-terminal domain"/>
    <property type="match status" value="2"/>
</dbReference>
<dbReference type="Pfam" id="PF00097">
    <property type="entry name" value="zf-C3HC4"/>
    <property type="match status" value="1"/>
</dbReference>
<dbReference type="GO" id="GO:0008270">
    <property type="term" value="F:zinc ion binding"/>
    <property type="evidence" value="ECO:0007669"/>
    <property type="project" value="UniProtKB-KW"/>
</dbReference>
<feature type="compositionally biased region" description="Polar residues" evidence="10">
    <location>
        <begin position="319"/>
        <end position="331"/>
    </location>
</feature>
<name>A0A8J9ZE48_BRALA</name>
<comment type="catalytic activity">
    <reaction evidence="1">
        <text>S-ubiquitinyl-[E2 ubiquitin-conjugating enzyme]-L-cysteine + [acceptor protein]-L-lysine = [E2 ubiquitin-conjugating enzyme]-L-cysteine + N(6)-ubiquitinyl-[acceptor protein]-L-lysine.</text>
        <dbReference type="EC" id="2.3.2.27"/>
    </reaction>
</comment>
<dbReference type="InterPro" id="IPR013083">
    <property type="entry name" value="Znf_RING/FYVE/PHD"/>
</dbReference>
<dbReference type="PROSITE" id="PS50119">
    <property type="entry name" value="ZF_BBOX"/>
    <property type="match status" value="1"/>
</dbReference>
<reference evidence="13" key="1">
    <citation type="submission" date="2022-01" db="EMBL/GenBank/DDBJ databases">
        <authorList>
            <person name="Braso-Vives M."/>
        </authorList>
    </citation>
    <scope>NUCLEOTIDE SEQUENCE</scope>
</reference>
<sequence>MADLQEHYVEYDQAKSSQCGLCLQVAERPRALPCLHAFCERCLREYAHGKRRLKCPVCRERVKLPSEGVSALPDNNGVRSHTKKLTDYAQITPSEDNVRGEGTQKCVHHPWEDLRLVCQHCHVPVCLQCLDEMHEGHSAVSFKRVSRRRKITVRKLVTEGKRTLDDYYTTLQSLQDMQYTLDESKKQTEEDVHARYDDVLRGLAEERATLLFDIEDNHMRTSADIEAQRKSLSSRVSDLNDAINSAEKGMERGVRESDVLLQVLDKCKETPPLPDPPVQAQLPVFMPEESYSRVLGHLTWQPLTANKATEDLEEKDHLSPNNGTYLETNIDPSDRKTPESHYPSKGQVQKPEYVNLSSDLLQGPSLRSPSAVESNKRVEYSSPLPDGSPNLGRTGYNVNGLGAGKPIACPATKVSHRAGLTENTRVREPIVGSIQELRDFRREQDHVPSSRESPFSTDHSRSPMSIGVTQNNDQARNNNNVSLGQESPRIPTGMQAAQQTSRPADMRLSPPEHSPRLSSGSDIPDDGFHRQYKPEQTNYPNRRHRMSSDSDNVDHGMMGRHVNAVSTQAQPSRTAPTYKETSSEDGTHVEYSSGFYRVVRGKKKRTKSSGSTGNDVRYDRREPSPHLQETGDQNFDNRNVSHANISRHEEQVMPRTPTPSRQHSERRHGGPQLDDASPRSADELQAQDEIDDRWPEVVPKHIEDEVLKEIARMSQSSRESEQSDNSEPRRRKQVVEAEIQQDGTTMTHKDNEEITDVPNLPSYSKTTNTDIEPHEDKDVRSDGQYVTIEDVMHHNYANPVIGRNKPIESPKVARPQEKGRSSTYSDEDPHSPVSPDSDVFTPTYTGDNTENPTDLFNPENKKTKDIPSDDDGRVSHGEVPRRIGPNKRGLSFGGEGSEVGKFSGPSGVFVIADEIYVADQDNNRVQAFSMQGECLGELPTVVTGSPQSPTNKSATKTKAVPMEPHDVAVDTNDNIWVVGSDGVTSDFILRYDMEGRPLTKIDLPFTGYWRGIAVHSHRKFIVVSEPFGGEVKLFAPPRGTLIRTLGGESGLKAPWYVAVDNDGKIYVSDWSGHYIYVFQDNGKMLLRFGGEGSDEGQLQCPCGICVDNAGNIIVADSLNQRVEMFDKAGTFLKHIATDLQGPQAVAIVKDGTIVVTETDKNSVSIYHY</sequence>
<dbReference type="PROSITE" id="PS50089">
    <property type="entry name" value="ZF_RING_2"/>
    <property type="match status" value="1"/>
</dbReference>
<feature type="compositionally biased region" description="Low complexity" evidence="10">
    <location>
        <begin position="471"/>
        <end position="480"/>
    </location>
</feature>
<dbReference type="GO" id="GO:0061630">
    <property type="term" value="F:ubiquitin protein ligase activity"/>
    <property type="evidence" value="ECO:0007669"/>
    <property type="project" value="UniProtKB-EC"/>
</dbReference>
<dbReference type="PROSITE" id="PS00518">
    <property type="entry name" value="ZF_RING_1"/>
    <property type="match status" value="1"/>
</dbReference>
<gene>
    <name evidence="13" type="primary">TRIM3</name>
    <name evidence="13" type="ORF">BLAG_LOCUS12199</name>
</gene>
<evidence type="ECO:0000256" key="2">
    <source>
        <dbReference type="ARBA" id="ARBA00008518"/>
    </source>
</evidence>
<dbReference type="GO" id="GO:0000209">
    <property type="term" value="P:protein polyubiquitination"/>
    <property type="evidence" value="ECO:0007669"/>
    <property type="project" value="TreeGrafter"/>
</dbReference>
<dbReference type="EC" id="2.3.2.27" evidence="3"/>
<evidence type="ECO:0000256" key="9">
    <source>
        <dbReference type="PROSITE-ProRule" id="PRU00504"/>
    </source>
</evidence>
<feature type="domain" description="RING-type" evidence="11">
    <location>
        <begin position="19"/>
        <end position="59"/>
    </location>
</feature>
<dbReference type="FunFam" id="2.120.10.30:FF:000064">
    <property type="entry name" value="Uncharacterized protein"/>
    <property type="match status" value="1"/>
</dbReference>
<dbReference type="SUPFAM" id="SSF57845">
    <property type="entry name" value="B-box zinc-binding domain"/>
    <property type="match status" value="1"/>
</dbReference>
<feature type="repeat" description="NHL" evidence="9">
    <location>
        <begin position="1039"/>
        <end position="1081"/>
    </location>
</feature>
<dbReference type="InterPro" id="IPR050952">
    <property type="entry name" value="TRIM-NHL_E3_ligases"/>
</dbReference>
<dbReference type="PANTHER" id="PTHR24104">
    <property type="entry name" value="E3 UBIQUITIN-PROTEIN LIGASE NHLRC1-RELATED"/>
    <property type="match status" value="1"/>
</dbReference>
<feature type="compositionally biased region" description="Polar residues" evidence="10">
    <location>
        <begin position="564"/>
        <end position="575"/>
    </location>
</feature>
<evidence type="ECO:0000256" key="7">
    <source>
        <dbReference type="ARBA" id="ARBA00022833"/>
    </source>
</evidence>
<dbReference type="InterPro" id="IPR001841">
    <property type="entry name" value="Znf_RING"/>
</dbReference>
<dbReference type="EMBL" id="OV696704">
    <property type="protein sequence ID" value="CAH1251997.1"/>
    <property type="molecule type" value="Genomic_DNA"/>
</dbReference>
<feature type="compositionally biased region" description="Polar residues" evidence="10">
    <location>
        <begin position="355"/>
        <end position="373"/>
    </location>
</feature>
<dbReference type="SMART" id="SM00184">
    <property type="entry name" value="RING"/>
    <property type="match status" value="1"/>
</dbReference>
<keyword evidence="7" id="KW-0862">Zinc</keyword>
<dbReference type="InterPro" id="IPR000315">
    <property type="entry name" value="Znf_B-box"/>
</dbReference>
<feature type="compositionally biased region" description="Basic and acidic residues" evidence="10">
    <location>
        <begin position="859"/>
        <end position="881"/>
    </location>
</feature>
<evidence type="ECO:0000256" key="4">
    <source>
        <dbReference type="ARBA" id="ARBA00022723"/>
    </source>
</evidence>
<dbReference type="Gene3D" id="3.30.40.10">
    <property type="entry name" value="Zinc/RING finger domain, C3HC4 (zinc finger)"/>
    <property type="match status" value="1"/>
</dbReference>
<dbReference type="Pfam" id="PF01436">
    <property type="entry name" value="NHL"/>
    <property type="match status" value="1"/>
</dbReference>
<feature type="repeat" description="NHL" evidence="9">
    <location>
        <begin position="889"/>
        <end position="931"/>
    </location>
</feature>
<feature type="repeat" description="NHL" evidence="9">
    <location>
        <begin position="1085"/>
        <end position="1128"/>
    </location>
</feature>
<keyword evidence="4" id="KW-0479">Metal-binding</keyword>
<evidence type="ECO:0000256" key="5">
    <source>
        <dbReference type="ARBA" id="ARBA00022737"/>
    </source>
</evidence>
<dbReference type="PANTHER" id="PTHR24104:SF50">
    <property type="entry name" value="SMP-30_GLUCONOLACTONASE_LRE-LIKE REGION DOMAIN-CONTAINING PROTEIN"/>
    <property type="match status" value="1"/>
</dbReference>
<proteinExistence type="inferred from homology"/>
<feature type="region of interest" description="Disordered" evidence="10">
    <location>
        <begin position="797"/>
        <end position="897"/>
    </location>
</feature>
<protein>
    <recommendedName>
        <fullName evidence="3">RING-type E3 ubiquitin transferase</fullName>
        <ecNumber evidence="3">2.3.2.27</ecNumber>
    </recommendedName>
</protein>
<evidence type="ECO:0000256" key="8">
    <source>
        <dbReference type="PROSITE-ProRule" id="PRU00024"/>
    </source>
</evidence>
<accession>A0A8J9ZE48</accession>
<comment type="similarity">
    <text evidence="2">Belongs to the TRIM/RBCC family.</text>
</comment>
<feature type="region of interest" description="Disordered" evidence="10">
    <location>
        <begin position="441"/>
        <end position="700"/>
    </location>
</feature>
<evidence type="ECO:0000256" key="3">
    <source>
        <dbReference type="ARBA" id="ARBA00012483"/>
    </source>
</evidence>
<evidence type="ECO:0000259" key="12">
    <source>
        <dbReference type="PROSITE" id="PS50119"/>
    </source>
</evidence>
<evidence type="ECO:0000313" key="13">
    <source>
        <dbReference type="EMBL" id="CAH1251997.1"/>
    </source>
</evidence>
<feature type="region of interest" description="Disordered" evidence="10">
    <location>
        <begin position="712"/>
        <end position="779"/>
    </location>
</feature>
<dbReference type="OrthoDB" id="9999646at2759"/>
<evidence type="ECO:0000259" key="11">
    <source>
        <dbReference type="PROSITE" id="PS50089"/>
    </source>
</evidence>
<dbReference type="CDD" id="cd05819">
    <property type="entry name" value="NHL"/>
    <property type="match status" value="1"/>
</dbReference>
<dbReference type="SUPFAM" id="SSF57850">
    <property type="entry name" value="RING/U-box"/>
    <property type="match status" value="1"/>
</dbReference>
<feature type="region of interest" description="Disordered" evidence="10">
    <location>
        <begin position="311"/>
        <end position="393"/>
    </location>
</feature>
<dbReference type="InterPro" id="IPR001258">
    <property type="entry name" value="NHL_repeat"/>
</dbReference>
<evidence type="ECO:0000256" key="1">
    <source>
        <dbReference type="ARBA" id="ARBA00000900"/>
    </source>
</evidence>
<keyword evidence="5" id="KW-0677">Repeat</keyword>
<feature type="compositionally biased region" description="Polar residues" evidence="10">
    <location>
        <begin position="630"/>
        <end position="644"/>
    </location>
</feature>
<dbReference type="Gene3D" id="3.30.160.60">
    <property type="entry name" value="Classic Zinc Finger"/>
    <property type="match status" value="1"/>
</dbReference>
<evidence type="ECO:0000256" key="6">
    <source>
        <dbReference type="ARBA" id="ARBA00022771"/>
    </source>
</evidence>
<dbReference type="GO" id="GO:0043161">
    <property type="term" value="P:proteasome-mediated ubiquitin-dependent protein catabolic process"/>
    <property type="evidence" value="ECO:0007669"/>
    <property type="project" value="TreeGrafter"/>
</dbReference>
<dbReference type="AlphaFoldDB" id="A0A8J9ZE48"/>
<dbReference type="InterPro" id="IPR011042">
    <property type="entry name" value="6-blade_b-propeller_TolB-like"/>
</dbReference>
<feature type="compositionally biased region" description="Polar residues" evidence="10">
    <location>
        <begin position="761"/>
        <end position="770"/>
    </location>
</feature>
<feature type="compositionally biased region" description="Polar residues" evidence="10">
    <location>
        <begin position="840"/>
        <end position="854"/>
    </location>
</feature>
<evidence type="ECO:0000256" key="10">
    <source>
        <dbReference type="SAM" id="MobiDB-lite"/>
    </source>
</evidence>
<dbReference type="Pfam" id="PF00643">
    <property type="entry name" value="zf-B_box"/>
    <property type="match status" value="1"/>
</dbReference>
<dbReference type="PROSITE" id="PS51125">
    <property type="entry name" value="NHL"/>
    <property type="match status" value="3"/>
</dbReference>
<organism evidence="13 14">
    <name type="scientific">Branchiostoma lanceolatum</name>
    <name type="common">Common lancelet</name>
    <name type="synonym">Amphioxus lanceolatum</name>
    <dbReference type="NCBI Taxonomy" id="7740"/>
    <lineage>
        <taxon>Eukaryota</taxon>
        <taxon>Metazoa</taxon>
        <taxon>Chordata</taxon>
        <taxon>Cephalochordata</taxon>
        <taxon>Leptocardii</taxon>
        <taxon>Amphioxiformes</taxon>
        <taxon>Branchiostomatidae</taxon>
        <taxon>Branchiostoma</taxon>
    </lineage>
</organism>
<dbReference type="InterPro" id="IPR018957">
    <property type="entry name" value="Znf_C3HC4_RING-type"/>
</dbReference>
<keyword evidence="14" id="KW-1185">Reference proteome</keyword>
<dbReference type="SUPFAM" id="SSF101898">
    <property type="entry name" value="NHL repeat"/>
    <property type="match status" value="1"/>
</dbReference>
<keyword evidence="6 8" id="KW-0863">Zinc-finger</keyword>
<evidence type="ECO:0000313" key="14">
    <source>
        <dbReference type="Proteomes" id="UP000838412"/>
    </source>
</evidence>
<dbReference type="Proteomes" id="UP000838412">
    <property type="component" value="Chromosome 19"/>
</dbReference>